<proteinExistence type="predicted"/>
<protein>
    <submittedName>
        <fullName evidence="1">Uncharacterized protein</fullName>
    </submittedName>
</protein>
<dbReference type="Proteomes" id="UP000225553">
    <property type="component" value="Segment"/>
</dbReference>
<name>A0A223LHY2_9CAUD</name>
<dbReference type="EMBL" id="MF459646">
    <property type="protein sequence ID" value="ASU03631.1"/>
    <property type="molecule type" value="Genomic_DNA"/>
</dbReference>
<organism evidence="1 2">
    <name type="scientific">Erwinia phage vB_EamM_RisingSun</name>
    <dbReference type="NCBI Taxonomy" id="2026080"/>
    <lineage>
        <taxon>Viruses</taxon>
        <taxon>Duplodnaviria</taxon>
        <taxon>Heunggongvirae</taxon>
        <taxon>Uroviricota</taxon>
        <taxon>Caudoviricetes</taxon>
        <taxon>Chimalliviridae</taxon>
        <taxon>Risingsunvirus</taxon>
        <taxon>Risingsunvirus risingsun</taxon>
    </lineage>
</organism>
<evidence type="ECO:0000313" key="2">
    <source>
        <dbReference type="Proteomes" id="UP000225553"/>
    </source>
</evidence>
<sequence>MLIIESTRSSKKTLDGVVVSYNGQTLRFNGKATIKLERSFKSAGDDAEEANLFDCQNEYIENTFTKEQKIALFNCYQRGYDVVENGKFSDYQSEISKLVPIINDIFEIINPDKFFYFIQVSRHLVVPKELSVAASKGDYPEETTLLEKDYIELAKMTFLVRTVYPVLFSLLARFEDLMGGGYNELVAGKLLKDSPHVKHTAGWNRLVQYVQFTFTKHGVPQQSVNVASMEHFMERVVYRTIFNRLCCAVIPETEEGKNIATAISAEVRQCEASTGVYKRKEASYDADDDKRSHYEKYQISETVNSAKEAAQAEWFSFGLYDEEDRPRFNNRFMHQCKALGIKQEQLVDQVFDNLPTIWDFELGQHIVKILQLTYMGKLSPNIYYACSYEQLMAAIAIAQVWLAERGYYYLPSVLGAIPTEDGVRTLADVMKLNTEDREALDAICDVQAKNNEGRSNNEAVLAAAEFLDNFGNGIWKTNLELGVLQEPEVYGRVKKGSLFPLEITKEIKEEFMRLIIESNT</sequence>
<dbReference type="OrthoDB" id="2517at10239"/>
<evidence type="ECO:0000313" key="1">
    <source>
        <dbReference type="EMBL" id="ASU03631.1"/>
    </source>
</evidence>
<keyword evidence="2" id="KW-1185">Reference proteome</keyword>
<gene>
    <name evidence="1" type="ORF">RISINGSUN_39</name>
</gene>
<accession>A0A223LHY2</accession>
<reference evidence="2" key="1">
    <citation type="submission" date="2017-07" db="EMBL/GenBank/DDBJ databases">
        <authorList>
            <person name="Putnam M.J."/>
            <person name="Sharma R."/>
            <person name="Kruger J.L."/>
            <person name="Berg J.A."/>
            <person name="Payne A.M."/>
            <person name="Fajardo C.P."/>
            <person name="Breakwell D.P."/>
            <person name="Hope S."/>
            <person name="Grose J.H."/>
        </authorList>
    </citation>
    <scope>NUCLEOTIDE SEQUENCE [LARGE SCALE GENOMIC DNA]</scope>
</reference>